<dbReference type="Proteomes" id="UP001057402">
    <property type="component" value="Chromosome 4"/>
</dbReference>
<reference evidence="2" key="1">
    <citation type="journal article" date="2023" name="Front. Plant Sci.">
        <title>Chromosomal-level genome assembly of Melastoma candidum provides insights into trichome evolution.</title>
        <authorList>
            <person name="Zhong Y."/>
            <person name="Wu W."/>
            <person name="Sun C."/>
            <person name="Zou P."/>
            <person name="Liu Y."/>
            <person name="Dai S."/>
            <person name="Zhou R."/>
        </authorList>
    </citation>
    <scope>NUCLEOTIDE SEQUENCE [LARGE SCALE GENOMIC DNA]</scope>
</reference>
<comment type="caution">
    <text evidence="1">The sequence shown here is derived from an EMBL/GenBank/DDBJ whole genome shotgun (WGS) entry which is preliminary data.</text>
</comment>
<proteinExistence type="predicted"/>
<organism evidence="1 2">
    <name type="scientific">Melastoma candidum</name>
    <dbReference type="NCBI Taxonomy" id="119954"/>
    <lineage>
        <taxon>Eukaryota</taxon>
        <taxon>Viridiplantae</taxon>
        <taxon>Streptophyta</taxon>
        <taxon>Embryophyta</taxon>
        <taxon>Tracheophyta</taxon>
        <taxon>Spermatophyta</taxon>
        <taxon>Magnoliopsida</taxon>
        <taxon>eudicotyledons</taxon>
        <taxon>Gunneridae</taxon>
        <taxon>Pentapetalae</taxon>
        <taxon>rosids</taxon>
        <taxon>malvids</taxon>
        <taxon>Myrtales</taxon>
        <taxon>Melastomataceae</taxon>
        <taxon>Melastomatoideae</taxon>
        <taxon>Melastomateae</taxon>
        <taxon>Melastoma</taxon>
    </lineage>
</organism>
<gene>
    <name evidence="1" type="ORF">MLD38_011616</name>
</gene>
<dbReference type="EMBL" id="CM042883">
    <property type="protein sequence ID" value="KAI4373495.1"/>
    <property type="molecule type" value="Genomic_DNA"/>
</dbReference>
<evidence type="ECO:0000313" key="1">
    <source>
        <dbReference type="EMBL" id="KAI4373495.1"/>
    </source>
</evidence>
<keyword evidence="2" id="KW-1185">Reference proteome</keyword>
<sequence>MELDSESKDKQLMEVQDRYSSQLNLTAELGNKLERTVRKLEETEHSLTDLEEKHRQAKATIKQKEYLICNLLESEKALVDRALDLCSDLENAASDVSNLFAKVERKDRIEDENRILIQNFQVQLRERLELLHKTVADSMTHQEHQLKDMEGDMQSFVLRMTFINSTFHLFNSLRLLKDIYTSGVKSLDISVELDQNTRSTFSNLNTEVSGHSSRL</sequence>
<protein>
    <submittedName>
        <fullName evidence="1">Uncharacterized protein</fullName>
    </submittedName>
</protein>
<evidence type="ECO:0000313" key="2">
    <source>
        <dbReference type="Proteomes" id="UP001057402"/>
    </source>
</evidence>
<name>A0ACB9R3N1_9MYRT</name>
<accession>A0ACB9R3N1</accession>